<dbReference type="GO" id="GO:0016020">
    <property type="term" value="C:membrane"/>
    <property type="evidence" value="ECO:0007669"/>
    <property type="project" value="UniProtKB-SubCell"/>
</dbReference>
<evidence type="ECO:0000256" key="3">
    <source>
        <dbReference type="ARBA" id="ARBA00022989"/>
    </source>
</evidence>
<dbReference type="InterPro" id="IPR052337">
    <property type="entry name" value="SAT4-like"/>
</dbReference>
<dbReference type="PANTHER" id="PTHR33048">
    <property type="entry name" value="PTH11-LIKE INTEGRAL MEMBRANE PROTEIN (AFU_ORTHOLOGUE AFUA_5G11245)"/>
    <property type="match status" value="1"/>
</dbReference>
<dbReference type="EMBL" id="AZNH01000077">
    <property type="protein sequence ID" value="KID82699.1"/>
    <property type="molecule type" value="Genomic_DNA"/>
</dbReference>
<evidence type="ECO:0000259" key="7">
    <source>
        <dbReference type="Pfam" id="PF20684"/>
    </source>
</evidence>
<feature type="domain" description="Rhodopsin" evidence="7">
    <location>
        <begin position="27"/>
        <end position="275"/>
    </location>
</feature>
<feature type="transmembrane region" description="Helical" evidence="6">
    <location>
        <begin position="129"/>
        <end position="151"/>
    </location>
</feature>
<name>A0A0B4HT80_METGA</name>
<evidence type="ECO:0000256" key="2">
    <source>
        <dbReference type="ARBA" id="ARBA00022692"/>
    </source>
</evidence>
<accession>A0A0B4HT80</accession>
<keyword evidence="4 6" id="KW-0472">Membrane</keyword>
<keyword evidence="2 6" id="KW-0812">Transmembrane</keyword>
<evidence type="ECO:0000256" key="1">
    <source>
        <dbReference type="ARBA" id="ARBA00004141"/>
    </source>
</evidence>
<feature type="transmembrane region" description="Helical" evidence="6">
    <location>
        <begin position="171"/>
        <end position="197"/>
    </location>
</feature>
<comment type="subcellular location">
    <subcellularLocation>
        <location evidence="1">Membrane</location>
        <topology evidence="1">Multi-pass membrane protein</topology>
    </subcellularLocation>
</comment>
<comment type="similarity">
    <text evidence="5">Belongs to the SAT4 family.</text>
</comment>
<gene>
    <name evidence="8" type="ORF">MGU_09979</name>
</gene>
<evidence type="ECO:0000256" key="6">
    <source>
        <dbReference type="SAM" id="Phobius"/>
    </source>
</evidence>
<evidence type="ECO:0000256" key="5">
    <source>
        <dbReference type="ARBA" id="ARBA00038359"/>
    </source>
</evidence>
<reference evidence="8 9" key="1">
    <citation type="journal article" date="2014" name="Proc. Natl. Acad. Sci. U.S.A.">
        <title>Trajectory and genomic determinants of fungal-pathogen speciation and host adaptation.</title>
        <authorList>
            <person name="Hu X."/>
            <person name="Xiao G."/>
            <person name="Zheng P."/>
            <person name="Shang Y."/>
            <person name="Su Y."/>
            <person name="Zhang X."/>
            <person name="Liu X."/>
            <person name="Zhan S."/>
            <person name="St Leger R.J."/>
            <person name="Wang C."/>
        </authorList>
    </citation>
    <scope>NUCLEOTIDE SEQUENCE [LARGE SCALE GENOMIC DNA]</scope>
    <source>
        <strain evidence="8 9">ARSEF 977</strain>
    </source>
</reference>
<dbReference type="Proteomes" id="UP000031192">
    <property type="component" value="Unassembled WGS sequence"/>
</dbReference>
<feature type="transmembrane region" description="Helical" evidence="6">
    <location>
        <begin position="41"/>
        <end position="65"/>
    </location>
</feature>
<dbReference type="Pfam" id="PF20684">
    <property type="entry name" value="Fung_rhodopsin"/>
    <property type="match status" value="1"/>
</dbReference>
<evidence type="ECO:0000313" key="8">
    <source>
        <dbReference type="EMBL" id="KID82699.1"/>
    </source>
</evidence>
<comment type="caution">
    <text evidence="8">The sequence shown here is derived from an EMBL/GenBank/DDBJ whole genome shotgun (WGS) entry which is preliminary data.</text>
</comment>
<evidence type="ECO:0000313" key="9">
    <source>
        <dbReference type="Proteomes" id="UP000031192"/>
    </source>
</evidence>
<sequence length="322" mass="35902">MQQVYSPGLMIGLGVAFIILPSIFVGLRLRARHLKIRALQLDDYLCLGALCIGIVCSALQLHAAISGQLGQHQVVGEDGEPILDDPRFLVYENTKFAVNILSIVGLGLVKSSILIFYKNIFSVRPFRIAVYVMLGLVAAWTISYFFANLFTCFPVTALIEPFYSNKCIDAVPMWLSVVVTDLIVDIGILLMPVPMVLRLQLPWRERLGVLGMFSLGATVCAISATRLATLGQIGAEFMYHYNDMTYYTSPVFYWTNIEMAVAVVSACLPTLRPIWLHFCYRHPKPAHNPFSLGSRQKDKHAGVSGIDMKPLYDKSQSNVEYV</sequence>
<keyword evidence="9" id="KW-1185">Reference proteome</keyword>
<keyword evidence="3 6" id="KW-1133">Transmembrane helix</keyword>
<feature type="transmembrane region" description="Helical" evidence="6">
    <location>
        <begin position="6"/>
        <end position="29"/>
    </location>
</feature>
<feature type="transmembrane region" description="Helical" evidence="6">
    <location>
        <begin position="209"/>
        <end position="231"/>
    </location>
</feature>
<feature type="transmembrane region" description="Helical" evidence="6">
    <location>
        <begin position="96"/>
        <end position="117"/>
    </location>
</feature>
<protein>
    <submittedName>
        <fullName evidence="8">MFS transporter, FHS family, L-fucose permease</fullName>
    </submittedName>
</protein>
<dbReference type="PANTHER" id="PTHR33048:SF134">
    <property type="entry name" value="INTEGRAL MEMBRANE PROTEIN"/>
    <property type="match status" value="1"/>
</dbReference>
<evidence type="ECO:0000256" key="4">
    <source>
        <dbReference type="ARBA" id="ARBA00023136"/>
    </source>
</evidence>
<organism evidence="8 9">
    <name type="scientific">Metarhizium guizhouense (strain ARSEF 977)</name>
    <dbReference type="NCBI Taxonomy" id="1276136"/>
    <lineage>
        <taxon>Eukaryota</taxon>
        <taxon>Fungi</taxon>
        <taxon>Dikarya</taxon>
        <taxon>Ascomycota</taxon>
        <taxon>Pezizomycotina</taxon>
        <taxon>Sordariomycetes</taxon>
        <taxon>Hypocreomycetidae</taxon>
        <taxon>Hypocreales</taxon>
        <taxon>Clavicipitaceae</taxon>
        <taxon>Metarhizium</taxon>
    </lineage>
</organism>
<feature type="transmembrane region" description="Helical" evidence="6">
    <location>
        <begin position="251"/>
        <end position="271"/>
    </location>
</feature>
<dbReference type="AlphaFoldDB" id="A0A0B4HT80"/>
<dbReference type="HOGENOM" id="CLU_028200_14_1_1"/>
<proteinExistence type="inferred from homology"/>
<dbReference type="InterPro" id="IPR049326">
    <property type="entry name" value="Rhodopsin_dom_fungi"/>
</dbReference>